<dbReference type="AlphaFoldDB" id="Q52564"/>
<feature type="compositionally biased region" description="Basic and acidic residues" evidence="1">
    <location>
        <begin position="177"/>
        <end position="187"/>
    </location>
</feature>
<name>Q52564_PSESX</name>
<organism evidence="2">
    <name type="scientific">Pseudomonas syringae</name>
    <dbReference type="NCBI Taxonomy" id="317"/>
    <lineage>
        <taxon>Bacteria</taxon>
        <taxon>Pseudomonadati</taxon>
        <taxon>Pseudomonadota</taxon>
        <taxon>Gammaproteobacteria</taxon>
        <taxon>Pseudomonadales</taxon>
        <taxon>Pseudomonadaceae</taxon>
        <taxon>Pseudomonas</taxon>
    </lineage>
</organism>
<feature type="region of interest" description="Disordered" evidence="1">
    <location>
        <begin position="164"/>
        <end position="187"/>
    </location>
</feature>
<evidence type="ECO:0000256" key="1">
    <source>
        <dbReference type="SAM" id="MobiDB-lite"/>
    </source>
</evidence>
<evidence type="ECO:0000313" key="2">
    <source>
        <dbReference type="EMBL" id="AAB81647.1"/>
    </source>
</evidence>
<reference evidence="2" key="1">
    <citation type="journal article" date="1997" name="FEBS Lett.">
        <title>Avirulence gene D of Pseudomonas syringae pv. tomato may have undergone horizontal gene transfer.</title>
        <authorList>
            <person name="Hanekamp T."/>
            <person name="Kobayashi D."/>
            <person name="Hayes S."/>
            <person name="Stayton M.M."/>
        </authorList>
    </citation>
    <scope>NUCLEOTIDE SEQUENCE</scope>
    <source>
        <strain evidence="2">pv. tomato</strain>
    </source>
</reference>
<feature type="compositionally biased region" description="Polar residues" evidence="1">
    <location>
        <begin position="164"/>
        <end position="176"/>
    </location>
</feature>
<sequence>MRAARETVRENEVSCYIQTLSLVWFCAQTRFTWLTLTPASRAVSAMLHPPLLRAMTRSCILVSGLRPAYRPAPLAKSMPWRCRSRRSSKSSRAICKATRNSMSCTPCNTTLATPRDASVNCDRSTIPGTARRAPLALIASTSFSASTRGRRLIRSIFSAMTTSPGCRSSIMRNSSGRSDRAPEAFSR</sequence>
<dbReference type="EMBL" id="L48985">
    <property type="protein sequence ID" value="AAB81647.1"/>
    <property type="molecule type" value="Genomic_DNA"/>
</dbReference>
<proteinExistence type="predicted"/>
<accession>Q52564</accession>
<gene>
    <name evidence="2" type="primary">stbD</name>
</gene>
<protein>
    <submittedName>
        <fullName evidence="2">StbD protein</fullName>
    </submittedName>
</protein>